<proteinExistence type="predicted"/>
<evidence type="ECO:0000256" key="1">
    <source>
        <dbReference type="SAM" id="MobiDB-lite"/>
    </source>
</evidence>
<evidence type="ECO:0000313" key="2">
    <source>
        <dbReference type="EMBL" id="ETO14689.1"/>
    </source>
</evidence>
<dbReference type="EMBL" id="ASPP01019858">
    <property type="protein sequence ID" value="ETO14689.1"/>
    <property type="molecule type" value="Genomic_DNA"/>
</dbReference>
<keyword evidence="3" id="KW-1185">Reference proteome</keyword>
<name>X6MLD2_RETFI</name>
<sequence>MSNFLCVSIVNKMSFERVTTLEGQVHARVFELFTYWDAQIQTKKRMKAKSDTNNETKNQILIHNKTKKKLKKNPRQWRSVQDEFFFFIFSLLFVAKAHDT</sequence>
<dbReference type="AlphaFoldDB" id="X6MLD2"/>
<protein>
    <submittedName>
        <fullName evidence="2">Uncharacterized protein</fullName>
    </submittedName>
</protein>
<feature type="compositionally biased region" description="Basic residues" evidence="1">
    <location>
        <begin position="64"/>
        <end position="75"/>
    </location>
</feature>
<evidence type="ECO:0000313" key="3">
    <source>
        <dbReference type="Proteomes" id="UP000023152"/>
    </source>
</evidence>
<gene>
    <name evidence="2" type="ORF">RFI_22681</name>
</gene>
<comment type="caution">
    <text evidence="2">The sequence shown here is derived from an EMBL/GenBank/DDBJ whole genome shotgun (WGS) entry which is preliminary data.</text>
</comment>
<accession>X6MLD2</accession>
<organism evidence="2 3">
    <name type="scientific">Reticulomyxa filosa</name>
    <dbReference type="NCBI Taxonomy" id="46433"/>
    <lineage>
        <taxon>Eukaryota</taxon>
        <taxon>Sar</taxon>
        <taxon>Rhizaria</taxon>
        <taxon>Retaria</taxon>
        <taxon>Foraminifera</taxon>
        <taxon>Monothalamids</taxon>
        <taxon>Reticulomyxidae</taxon>
        <taxon>Reticulomyxa</taxon>
    </lineage>
</organism>
<dbReference type="Proteomes" id="UP000023152">
    <property type="component" value="Unassembled WGS sequence"/>
</dbReference>
<reference evidence="2 3" key="1">
    <citation type="journal article" date="2013" name="Curr. Biol.">
        <title>The Genome of the Foraminiferan Reticulomyxa filosa.</title>
        <authorList>
            <person name="Glockner G."/>
            <person name="Hulsmann N."/>
            <person name="Schleicher M."/>
            <person name="Noegel A.A."/>
            <person name="Eichinger L."/>
            <person name="Gallinger C."/>
            <person name="Pawlowski J."/>
            <person name="Sierra R."/>
            <person name="Euteneuer U."/>
            <person name="Pillet L."/>
            <person name="Moustafa A."/>
            <person name="Platzer M."/>
            <person name="Groth M."/>
            <person name="Szafranski K."/>
            <person name="Schliwa M."/>
        </authorList>
    </citation>
    <scope>NUCLEOTIDE SEQUENCE [LARGE SCALE GENOMIC DNA]</scope>
</reference>
<feature type="region of interest" description="Disordered" evidence="1">
    <location>
        <begin position="46"/>
        <end position="75"/>
    </location>
</feature>